<gene>
    <name evidence="2" type="ORF">B296_00045468</name>
</gene>
<name>A0A426YQ30_ENSVE</name>
<protein>
    <submittedName>
        <fullName evidence="2">Uncharacterized protein</fullName>
    </submittedName>
</protein>
<evidence type="ECO:0000313" key="2">
    <source>
        <dbReference type="EMBL" id="RRT53827.1"/>
    </source>
</evidence>
<comment type="caution">
    <text evidence="2">The sequence shown here is derived from an EMBL/GenBank/DDBJ whole genome shotgun (WGS) entry which is preliminary data.</text>
</comment>
<dbReference type="EMBL" id="AMZH03010928">
    <property type="protein sequence ID" value="RRT53827.1"/>
    <property type="molecule type" value="Genomic_DNA"/>
</dbReference>
<dbReference type="Proteomes" id="UP000287651">
    <property type="component" value="Unassembled WGS sequence"/>
</dbReference>
<dbReference type="AlphaFoldDB" id="A0A426YQ30"/>
<proteinExistence type="predicted"/>
<accession>A0A426YQ30</accession>
<evidence type="ECO:0000256" key="1">
    <source>
        <dbReference type="SAM" id="MobiDB-lite"/>
    </source>
</evidence>
<reference evidence="2 3" key="1">
    <citation type="journal article" date="2014" name="Agronomy (Basel)">
        <title>A Draft Genome Sequence for Ensete ventricosum, the Drought-Tolerant Tree Against Hunger.</title>
        <authorList>
            <person name="Harrison J."/>
            <person name="Moore K.A."/>
            <person name="Paszkiewicz K."/>
            <person name="Jones T."/>
            <person name="Grant M."/>
            <person name="Ambacheew D."/>
            <person name="Muzemil S."/>
            <person name="Studholme D.J."/>
        </authorList>
    </citation>
    <scope>NUCLEOTIDE SEQUENCE [LARGE SCALE GENOMIC DNA]</scope>
</reference>
<evidence type="ECO:0000313" key="3">
    <source>
        <dbReference type="Proteomes" id="UP000287651"/>
    </source>
</evidence>
<organism evidence="2 3">
    <name type="scientific">Ensete ventricosum</name>
    <name type="common">Abyssinian banana</name>
    <name type="synonym">Musa ensete</name>
    <dbReference type="NCBI Taxonomy" id="4639"/>
    <lineage>
        <taxon>Eukaryota</taxon>
        <taxon>Viridiplantae</taxon>
        <taxon>Streptophyta</taxon>
        <taxon>Embryophyta</taxon>
        <taxon>Tracheophyta</taxon>
        <taxon>Spermatophyta</taxon>
        <taxon>Magnoliopsida</taxon>
        <taxon>Liliopsida</taxon>
        <taxon>Zingiberales</taxon>
        <taxon>Musaceae</taxon>
        <taxon>Ensete</taxon>
    </lineage>
</organism>
<sequence length="83" mass="9188">MHGGVGGETKGEEKEDEDMTGLHRPISTVVGGEAKALHHSIIYAEWHDVRGGRAKMRDEVKGEKKEDEEDDHSALSCIYIDGR</sequence>
<feature type="region of interest" description="Disordered" evidence="1">
    <location>
        <begin position="1"/>
        <end position="24"/>
    </location>
</feature>